<name>A0ABX7WUM0_9GAMM</name>
<dbReference type="InterPro" id="IPR001789">
    <property type="entry name" value="Sig_transdc_resp-reg_receiver"/>
</dbReference>
<evidence type="ECO:0000259" key="3">
    <source>
        <dbReference type="PROSITE" id="PS50110"/>
    </source>
</evidence>
<dbReference type="PROSITE" id="PS50110">
    <property type="entry name" value="RESPONSE_REGULATORY"/>
    <property type="match status" value="1"/>
</dbReference>
<evidence type="ECO:0000313" key="4">
    <source>
        <dbReference type="EMBL" id="QTR45359.1"/>
    </source>
</evidence>
<sequence length="118" mass="13107">MAKILVVDDDKLTRMMLNDALSEAGHQVIEADDGKKVAALLKQHFPHILITDIIMPDQEGIETILQMKREHPALPIIAISGHYNYLKMAEAFGVNAILLKPIDEAQLLNKVDELLASL</sequence>
<dbReference type="CDD" id="cd00156">
    <property type="entry name" value="REC"/>
    <property type="match status" value="1"/>
</dbReference>
<dbReference type="SUPFAM" id="SSF52172">
    <property type="entry name" value="CheY-like"/>
    <property type="match status" value="1"/>
</dbReference>
<keyword evidence="5" id="KW-1185">Reference proteome</keyword>
<accession>A0ABX7WUM0</accession>
<evidence type="ECO:0000313" key="5">
    <source>
        <dbReference type="Proteomes" id="UP000672039"/>
    </source>
</evidence>
<reference evidence="4 5" key="1">
    <citation type="submission" date="2021-04" db="EMBL/GenBank/DDBJ databases">
        <title>Genomics, taxonomy and metabolism of representatives of sulfur bacteria of the genus Thiothrix: Thiothrix fructosivorans QT, Thiothrix unzii A1T and three new species, Thiothrix subterranea sp. nov., Thiothrix litoralis sp. nov. and 'Candidatus Thiothrix anitrata' sp. nov.</title>
        <authorList>
            <person name="Ravin N.V."/>
            <person name="Smolyakov D."/>
            <person name="Rudenko T.S."/>
            <person name="Mardanov A.V."/>
            <person name="Beletsky A.V."/>
            <person name="Markov N.D."/>
            <person name="Fomenkov A.I."/>
            <person name="Roberts R.J."/>
            <person name="Karnachuk O.V."/>
            <person name="Novikov A."/>
            <person name="Grabovich M.Y."/>
        </authorList>
    </citation>
    <scope>NUCLEOTIDE SEQUENCE [LARGE SCALE GENOMIC DNA]</scope>
    <source>
        <strain evidence="4 5">AS</strain>
    </source>
</reference>
<dbReference type="InterPro" id="IPR050595">
    <property type="entry name" value="Bact_response_regulator"/>
</dbReference>
<feature type="modified residue" description="4-aspartylphosphate" evidence="2">
    <location>
        <position position="52"/>
    </location>
</feature>
<protein>
    <submittedName>
        <fullName evidence="4">Response regulator</fullName>
    </submittedName>
</protein>
<dbReference type="Pfam" id="PF00072">
    <property type="entry name" value="Response_reg"/>
    <property type="match status" value="1"/>
</dbReference>
<evidence type="ECO:0000256" key="2">
    <source>
        <dbReference type="PROSITE-ProRule" id="PRU00169"/>
    </source>
</evidence>
<keyword evidence="1 2" id="KW-0597">Phosphoprotein</keyword>
<dbReference type="PANTHER" id="PTHR44591">
    <property type="entry name" value="STRESS RESPONSE REGULATOR PROTEIN 1"/>
    <property type="match status" value="1"/>
</dbReference>
<gene>
    <name evidence="4" type="ORF">J9253_15300</name>
</gene>
<dbReference type="InterPro" id="IPR011006">
    <property type="entry name" value="CheY-like_superfamily"/>
</dbReference>
<dbReference type="RefSeq" id="WP_210221774.1">
    <property type="nucleotide sequence ID" value="NZ_CP072801.1"/>
</dbReference>
<proteinExistence type="predicted"/>
<dbReference type="SMART" id="SM00448">
    <property type="entry name" value="REC"/>
    <property type="match status" value="1"/>
</dbReference>
<dbReference type="EMBL" id="CP072801">
    <property type="protein sequence ID" value="QTR45359.1"/>
    <property type="molecule type" value="Genomic_DNA"/>
</dbReference>
<feature type="domain" description="Response regulatory" evidence="3">
    <location>
        <begin position="3"/>
        <end position="115"/>
    </location>
</feature>
<dbReference type="Gene3D" id="3.40.50.2300">
    <property type="match status" value="1"/>
</dbReference>
<organism evidence="4 5">
    <name type="scientific">Thiothrix litoralis</name>
    <dbReference type="NCBI Taxonomy" id="2891210"/>
    <lineage>
        <taxon>Bacteria</taxon>
        <taxon>Pseudomonadati</taxon>
        <taxon>Pseudomonadota</taxon>
        <taxon>Gammaproteobacteria</taxon>
        <taxon>Thiotrichales</taxon>
        <taxon>Thiotrichaceae</taxon>
        <taxon>Thiothrix</taxon>
    </lineage>
</organism>
<dbReference type="Proteomes" id="UP000672039">
    <property type="component" value="Chromosome"/>
</dbReference>
<dbReference type="PANTHER" id="PTHR44591:SF23">
    <property type="entry name" value="CHEY SUBFAMILY"/>
    <property type="match status" value="1"/>
</dbReference>
<evidence type="ECO:0000256" key="1">
    <source>
        <dbReference type="ARBA" id="ARBA00022553"/>
    </source>
</evidence>